<keyword evidence="3" id="KW-1185">Reference proteome</keyword>
<dbReference type="Proteomes" id="UP000324104">
    <property type="component" value="Unassembled WGS sequence"/>
</dbReference>
<proteinExistence type="predicted"/>
<comment type="caution">
    <text evidence="2">The sequence shown here is derived from an EMBL/GenBank/DDBJ whole genome shotgun (WGS) entry which is preliminary data.</text>
</comment>
<keyword evidence="1" id="KW-0812">Transmembrane</keyword>
<dbReference type="RefSeq" id="WP_149082787.1">
    <property type="nucleotide sequence ID" value="NZ_VTAW01000032.1"/>
</dbReference>
<feature type="transmembrane region" description="Helical" evidence="1">
    <location>
        <begin position="6"/>
        <end position="24"/>
    </location>
</feature>
<feature type="transmembrane region" description="Helical" evidence="1">
    <location>
        <begin position="70"/>
        <end position="86"/>
    </location>
</feature>
<dbReference type="EMBL" id="VTAW01000032">
    <property type="protein sequence ID" value="TYT60706.1"/>
    <property type="molecule type" value="Genomic_DNA"/>
</dbReference>
<dbReference type="InterPro" id="IPR007404">
    <property type="entry name" value="YdjM-like"/>
</dbReference>
<organism evidence="2 3">
    <name type="scientific">Natrialba swarupiae</name>
    <dbReference type="NCBI Taxonomy" id="2448032"/>
    <lineage>
        <taxon>Archaea</taxon>
        <taxon>Methanobacteriati</taxon>
        <taxon>Methanobacteriota</taxon>
        <taxon>Stenosarchaea group</taxon>
        <taxon>Halobacteria</taxon>
        <taxon>Halobacteriales</taxon>
        <taxon>Natrialbaceae</taxon>
        <taxon>Natrialba</taxon>
    </lineage>
</organism>
<keyword evidence="1" id="KW-1133">Transmembrane helix</keyword>
<protein>
    <submittedName>
        <fullName evidence="2">Metal-dependent hydrolase</fullName>
    </submittedName>
</protein>
<name>A0A5D5AG24_9EURY</name>
<accession>A0A5D5AG24</accession>
<keyword evidence="1" id="KW-0472">Membrane</keyword>
<keyword evidence="2" id="KW-0378">Hydrolase</keyword>
<dbReference type="AlphaFoldDB" id="A0A5D5AG24"/>
<evidence type="ECO:0000256" key="1">
    <source>
        <dbReference type="SAM" id="Phobius"/>
    </source>
</evidence>
<sequence length="183" mass="19997">MAELLTHVLLAYAVFTVLGWYVEWIDDRWIAVGMVGSILPELNRLALVVPSGWVSSVLGVPFAWDGLHTVVGTALLSGIGALLFGSSTHRRRAFLVLFAGGLSHLIVDLPQRYADGKLLTNEYLFPLTTWRPPTPGWYVSADRWVLLLAVGVTLAILLLDRYRSWPSDAGSASTGTVPDRGQP</sequence>
<dbReference type="GO" id="GO:0016787">
    <property type="term" value="F:hydrolase activity"/>
    <property type="evidence" value="ECO:0007669"/>
    <property type="project" value="UniProtKB-KW"/>
</dbReference>
<evidence type="ECO:0000313" key="3">
    <source>
        <dbReference type="Proteomes" id="UP000324104"/>
    </source>
</evidence>
<feature type="transmembrane region" description="Helical" evidence="1">
    <location>
        <begin position="141"/>
        <end position="159"/>
    </location>
</feature>
<reference evidence="2 3" key="1">
    <citation type="submission" date="2019-08" db="EMBL/GenBank/DDBJ databases">
        <title>Archaea genome.</title>
        <authorList>
            <person name="Kajale S."/>
            <person name="Shouche Y."/>
            <person name="Deshpande N."/>
            <person name="Sharma A."/>
        </authorList>
    </citation>
    <scope>NUCLEOTIDE SEQUENCE [LARGE SCALE GENOMIC DNA]</scope>
    <source>
        <strain evidence="2 3">ESP3B_9</strain>
    </source>
</reference>
<evidence type="ECO:0000313" key="2">
    <source>
        <dbReference type="EMBL" id="TYT60706.1"/>
    </source>
</evidence>
<dbReference type="Pfam" id="PF04307">
    <property type="entry name" value="YdjM"/>
    <property type="match status" value="1"/>
</dbReference>
<feature type="transmembrane region" description="Helical" evidence="1">
    <location>
        <begin position="93"/>
        <end position="113"/>
    </location>
</feature>
<gene>
    <name evidence="2" type="ORF">FYC77_17505</name>
</gene>